<reference evidence="27" key="1">
    <citation type="submission" date="2022-01" db="EMBL/GenBank/DDBJ databases">
        <authorList>
            <person name="King R."/>
        </authorList>
    </citation>
    <scope>NUCLEOTIDE SEQUENCE</scope>
</reference>
<dbReference type="InterPro" id="IPR013783">
    <property type="entry name" value="Ig-like_fold"/>
</dbReference>
<evidence type="ECO:0000256" key="9">
    <source>
        <dbReference type="ARBA" id="ARBA00022737"/>
    </source>
</evidence>
<keyword evidence="6 22" id="KW-0812">Transmembrane</keyword>
<evidence type="ECO:0000256" key="20">
    <source>
        <dbReference type="ARBA" id="ARBA00051243"/>
    </source>
</evidence>
<dbReference type="Pfam" id="PF01030">
    <property type="entry name" value="Recep_L_domain"/>
    <property type="match status" value="2"/>
</dbReference>
<proteinExistence type="inferred from homology"/>
<feature type="domain" description="Protein kinase" evidence="25">
    <location>
        <begin position="1094"/>
        <end position="1371"/>
    </location>
</feature>
<dbReference type="InterPro" id="IPR001245">
    <property type="entry name" value="Ser-Thr/Tyr_kinase_cat_dom"/>
</dbReference>
<evidence type="ECO:0000259" key="26">
    <source>
        <dbReference type="PROSITE" id="PS50853"/>
    </source>
</evidence>
<dbReference type="GO" id="GO:0005009">
    <property type="term" value="F:insulin receptor activity"/>
    <property type="evidence" value="ECO:0007669"/>
    <property type="project" value="TreeGrafter"/>
</dbReference>
<dbReference type="PROSITE" id="PS00239">
    <property type="entry name" value="RECEPTOR_TYR_KIN_II"/>
    <property type="match status" value="1"/>
</dbReference>
<dbReference type="SMART" id="SM00060">
    <property type="entry name" value="FN3"/>
    <property type="match status" value="3"/>
</dbReference>
<dbReference type="InterPro" id="IPR009030">
    <property type="entry name" value="Growth_fac_rcpt_cys_sf"/>
</dbReference>
<feature type="domain" description="Fibronectin type-III" evidence="26">
    <location>
        <begin position="930"/>
        <end position="1029"/>
    </location>
</feature>
<feature type="transmembrane region" description="Helical" evidence="24">
    <location>
        <begin position="64"/>
        <end position="84"/>
    </location>
</feature>
<dbReference type="InterPro" id="IPR036941">
    <property type="entry name" value="Rcpt_L-dom_sf"/>
</dbReference>
<dbReference type="InterPro" id="IPR000719">
    <property type="entry name" value="Prot_kinase_dom"/>
</dbReference>
<dbReference type="SUPFAM" id="SSF52058">
    <property type="entry name" value="L domain-like"/>
    <property type="match status" value="2"/>
</dbReference>
<dbReference type="PROSITE" id="PS50011">
    <property type="entry name" value="PROTEIN_KINASE_DOM"/>
    <property type="match status" value="1"/>
</dbReference>
<dbReference type="SUPFAM" id="SSF57184">
    <property type="entry name" value="Growth factor receptor domain"/>
    <property type="match status" value="1"/>
</dbReference>
<evidence type="ECO:0000313" key="27">
    <source>
        <dbReference type="EMBL" id="CAG9799420.1"/>
    </source>
</evidence>
<evidence type="ECO:0000256" key="14">
    <source>
        <dbReference type="ARBA" id="ARBA00023136"/>
    </source>
</evidence>
<evidence type="ECO:0000256" key="18">
    <source>
        <dbReference type="ARBA" id="ARBA00023180"/>
    </source>
</evidence>
<evidence type="ECO:0000256" key="1">
    <source>
        <dbReference type="ARBA" id="ARBA00001936"/>
    </source>
</evidence>
<accession>A0A9N9RN96</accession>
<evidence type="ECO:0000256" key="13">
    <source>
        <dbReference type="ARBA" id="ARBA00022989"/>
    </source>
</evidence>
<evidence type="ECO:0000256" key="16">
    <source>
        <dbReference type="ARBA" id="ARBA00023157"/>
    </source>
</evidence>
<evidence type="ECO:0000259" key="25">
    <source>
        <dbReference type="PROSITE" id="PS50011"/>
    </source>
</evidence>
<dbReference type="SMART" id="SM00261">
    <property type="entry name" value="FU"/>
    <property type="match status" value="1"/>
</dbReference>
<reference evidence="27" key="2">
    <citation type="submission" date="2022-10" db="EMBL/GenBank/DDBJ databases">
        <authorList>
            <consortium name="ENA_rothamsted_submissions"/>
            <consortium name="culmorum"/>
            <person name="King R."/>
        </authorList>
    </citation>
    <scope>NUCLEOTIDE SEQUENCE</scope>
</reference>
<dbReference type="PANTHER" id="PTHR24416:SF525">
    <property type="entry name" value="INSULIN-LIKE RECEPTOR"/>
    <property type="match status" value="1"/>
</dbReference>
<evidence type="ECO:0000256" key="5">
    <source>
        <dbReference type="ARBA" id="ARBA00022685"/>
    </source>
</evidence>
<name>A0A9N9RN96_9DIPT</name>
<dbReference type="FunFam" id="3.30.200.20:FF:000026">
    <property type="entry name" value="Tyrosine-protein kinase receptor"/>
    <property type="match status" value="1"/>
</dbReference>
<dbReference type="Gene3D" id="3.80.20.20">
    <property type="entry name" value="Receptor L-domain"/>
    <property type="match status" value="2"/>
</dbReference>
<evidence type="ECO:0000256" key="19">
    <source>
        <dbReference type="ARBA" id="ARBA00023211"/>
    </source>
</evidence>
<dbReference type="InterPro" id="IPR006211">
    <property type="entry name" value="Furin-like_Cys-rich_dom"/>
</dbReference>
<dbReference type="GO" id="GO:0043560">
    <property type="term" value="F:insulin receptor substrate binding"/>
    <property type="evidence" value="ECO:0007669"/>
    <property type="project" value="TreeGrafter"/>
</dbReference>
<keyword evidence="12 21" id="KW-0067">ATP-binding</keyword>
<evidence type="ECO:0000256" key="3">
    <source>
        <dbReference type="ARBA" id="ARBA00022553"/>
    </source>
</evidence>
<dbReference type="InterPro" id="IPR017441">
    <property type="entry name" value="Protein_kinase_ATP_BS"/>
</dbReference>
<dbReference type="GO" id="GO:0005524">
    <property type="term" value="F:ATP binding"/>
    <property type="evidence" value="ECO:0007669"/>
    <property type="project" value="UniProtKB-UniRule"/>
</dbReference>
<dbReference type="FunFam" id="1.10.510.10:FF:000528">
    <property type="entry name" value="Tyrosine-protein kinase receptor"/>
    <property type="match status" value="1"/>
</dbReference>
<evidence type="ECO:0000256" key="8">
    <source>
        <dbReference type="ARBA" id="ARBA00022729"/>
    </source>
</evidence>
<dbReference type="InterPro" id="IPR000494">
    <property type="entry name" value="Rcpt_L-dom"/>
</dbReference>
<keyword evidence="8" id="KW-0732">Signal</keyword>
<dbReference type="Gene3D" id="2.10.220.10">
    <property type="entry name" value="Hormone Receptor, Insulin-like Growth Factor Receptor 1, Chain A, domain 2"/>
    <property type="match status" value="1"/>
</dbReference>
<dbReference type="InterPro" id="IPR020635">
    <property type="entry name" value="Tyr_kinase_cat_dom"/>
</dbReference>
<keyword evidence="15" id="KW-0829">Tyrosine-protein kinase</keyword>
<dbReference type="InterPro" id="IPR050122">
    <property type="entry name" value="RTK"/>
</dbReference>
<comment type="catalytic activity">
    <reaction evidence="20 22">
        <text>L-tyrosyl-[protein] + ATP = O-phospho-L-tyrosyl-[protein] + ADP + H(+)</text>
        <dbReference type="Rhea" id="RHEA:10596"/>
        <dbReference type="Rhea" id="RHEA-COMP:10136"/>
        <dbReference type="Rhea" id="RHEA-COMP:20101"/>
        <dbReference type="ChEBI" id="CHEBI:15378"/>
        <dbReference type="ChEBI" id="CHEBI:30616"/>
        <dbReference type="ChEBI" id="CHEBI:46858"/>
        <dbReference type="ChEBI" id="CHEBI:61978"/>
        <dbReference type="ChEBI" id="CHEBI:456216"/>
        <dbReference type="EC" id="2.7.10.1"/>
    </reaction>
</comment>
<evidence type="ECO:0000256" key="15">
    <source>
        <dbReference type="ARBA" id="ARBA00023137"/>
    </source>
</evidence>
<dbReference type="PROSITE" id="PS00107">
    <property type="entry name" value="PROTEIN_KINASE_ATP"/>
    <property type="match status" value="1"/>
</dbReference>
<keyword evidence="28" id="KW-1185">Reference proteome</keyword>
<keyword evidence="5" id="KW-0165">Cleavage on pair of basic residues</keyword>
<keyword evidence="4" id="KW-0808">Transferase</keyword>
<feature type="compositionally biased region" description="Polar residues" evidence="23">
    <location>
        <begin position="755"/>
        <end position="764"/>
    </location>
</feature>
<dbReference type="Gene3D" id="2.60.40.10">
    <property type="entry name" value="Immunoglobulins"/>
    <property type="match status" value="3"/>
</dbReference>
<dbReference type="InterPro" id="IPR008266">
    <property type="entry name" value="Tyr_kinase_AS"/>
</dbReference>
<sequence>MSSAINNHDYTSYHLPRGYFKRRKPPDYNDDEDNENSTCPPSLYKKNSYSIRCRFSDMGHANKNFLLLCTLLTLNLIILMNGVAGDDRLKRAIEEEMLSTPIPPALPNDGICKSIDARFDLVKIHALAGCRVVEGSVTILLMDEITTKDVASITFPDLVEITGYLMLYRIGGFTSLDQLFPNLAVIRGKDLFKDYALIIYEMLDLSEIGLKNLLEVERGNVRIEKNEQMCFTHTIHWKKIISMYAEPYLEKNKLPSHCANCPSENCQKSLDGKTTYCWSVNHCQRLCTNCVTSNSCSPNGTCCDKNCIGGCKDGHPSQCIACKKFSLGKYPDIKCVDSCPNGTYAYLERRCLSKDECYELNTSNPTDSSVSSPEHPFIPFDGRCIRECPPRYTKNGTGKEMTCKLCNETCLKRCVVKTIVDSIETAQALKGCSIIDGPLEIQIRGTAKNPESGKNIVKELEASLSDIVEINEYLKIARSHPILSMSFLKNLKKIHGKRLEGGRNALVVWENHNLQELWDESQKIEILKGKLFFHFNPKLCFYKIEQLANKSVTPNTNLSTIIENYDTAKISNGDKTPCNVTPLNVTVEHIYPQAALLSWDPLKLEDERSLLNYVVFYIAAPYTNVTLWDGRDACGNDGWSVEDVNDFSHSEKISQPLTKLEPYTQYAYYVKAYTLATEKTGAQSEINYFTTKPDMPDLVKKFKATPLGPDRIEVTWETLKKVNGRLKNYVLRAKAVDQNENLRFQRDYCKEPLDTSVNPQTQSKDTNKDTPKLPSLIAPDGTCDCKACSLKCDKQTPHNIEDRQSANDFEDQIQDFVYVRHQDNGFESFPKDRAKRQVNDEFPEKLAEPTPSHTDPDTLRNASDFFDDEISYNEVSYEIKGLKHYTTYAISIRACRDQEVDEIKTPESHACGHEVNYYATTFREPSNDDIPGFTTDILPNASTTDVLVKWESPKDPNGLLLTYTIRYKRVDIDHTVSQTRCVSYNMLNNSNVFIIRALTAGNYSIDVMATSLGGNGNYTKAKYVLIKEHGTFNMWYIVGGLALVFVVCLVVLFYFFKRMYITSISSMKIIATVNPDYAGVTYRQDEWEIPRDQIIQLQELGCGSFGMVYEGIIKDFKMTGEEVRCAIKTVNESATDKERISFLNEASVMKQFDTTHVVHLLGVVSQGQPIFVIMELMANGDLKGYLRSHRPEYDNGTEPPPQPPTLRRILQMAIEIADGMAYLSAKKFVHRDLAARNCMVAEDLTVKIGDFGMTRDIYETDYYRKGTKGLLPVRWMAPESLKDGVFTSSSDVFSYGVVVWEMATLASQPYQGLSNDQVLRYVIEGGVMERPENCPDKLYELMRRCWQHRPSGRPSFMEIISMLLEDVGPSFQTVSFFHTPIGQDVWHQLNQGELAVLVTDDVTTPLRQDEEETSSIDGNHFLMEEVNSNHHRLDDL</sequence>
<keyword evidence="18" id="KW-0325">Glycoprotein</keyword>
<dbReference type="GO" id="GO:0051897">
    <property type="term" value="P:positive regulation of phosphatidylinositol 3-kinase/protein kinase B signal transduction"/>
    <property type="evidence" value="ECO:0007669"/>
    <property type="project" value="TreeGrafter"/>
</dbReference>
<keyword evidence="9" id="KW-0677">Repeat</keyword>
<keyword evidence="10 21" id="KW-0547">Nucleotide-binding</keyword>
<dbReference type="SMART" id="SM00219">
    <property type="entry name" value="TyrKc"/>
    <property type="match status" value="1"/>
</dbReference>
<dbReference type="InterPro" id="IPR036116">
    <property type="entry name" value="FN3_sf"/>
</dbReference>
<dbReference type="InterPro" id="IPR002011">
    <property type="entry name" value="Tyr_kinase_rcpt_2_CS"/>
</dbReference>
<dbReference type="Pfam" id="PF07714">
    <property type="entry name" value="PK_Tyr_Ser-Thr"/>
    <property type="match status" value="1"/>
</dbReference>
<feature type="transmembrane region" description="Helical" evidence="24">
    <location>
        <begin position="1034"/>
        <end position="1056"/>
    </location>
</feature>
<keyword evidence="19" id="KW-0464">Manganese</keyword>
<comment type="cofactor">
    <cofactor evidence="1">
        <name>Mn(2+)</name>
        <dbReference type="ChEBI" id="CHEBI:29035"/>
    </cofactor>
</comment>
<dbReference type="InterPro" id="IPR011009">
    <property type="entry name" value="Kinase-like_dom_sf"/>
</dbReference>
<keyword evidence="11" id="KW-0418">Kinase</keyword>
<comment type="subcellular location">
    <subcellularLocation>
        <location evidence="2">Membrane</location>
        <topology evidence="2">Single-pass type I membrane protein</topology>
    </subcellularLocation>
</comment>
<evidence type="ECO:0000256" key="7">
    <source>
        <dbReference type="ARBA" id="ARBA00022723"/>
    </source>
</evidence>
<dbReference type="GO" id="GO:0043410">
    <property type="term" value="P:positive regulation of MAPK cascade"/>
    <property type="evidence" value="ECO:0007669"/>
    <property type="project" value="TreeGrafter"/>
</dbReference>
<keyword evidence="14 24" id="KW-0472">Membrane</keyword>
<evidence type="ECO:0000256" key="6">
    <source>
        <dbReference type="ARBA" id="ARBA00022692"/>
    </source>
</evidence>
<comment type="similarity">
    <text evidence="22">Belongs to the protein kinase superfamily. Tyr protein kinase family. Insulin receptor subfamily.</text>
</comment>
<evidence type="ECO:0000256" key="22">
    <source>
        <dbReference type="RuleBase" id="RU000312"/>
    </source>
</evidence>
<dbReference type="PROSITE" id="PS00109">
    <property type="entry name" value="PROTEIN_KINASE_TYR"/>
    <property type="match status" value="1"/>
</dbReference>
<dbReference type="Pfam" id="PF00757">
    <property type="entry name" value="Furin-like"/>
    <property type="match status" value="1"/>
</dbReference>
<dbReference type="GO" id="GO:0030154">
    <property type="term" value="P:cell differentiation"/>
    <property type="evidence" value="ECO:0007669"/>
    <property type="project" value="UniProtKB-ARBA"/>
</dbReference>
<evidence type="ECO:0000256" key="11">
    <source>
        <dbReference type="ARBA" id="ARBA00022777"/>
    </source>
</evidence>
<evidence type="ECO:0000256" key="23">
    <source>
        <dbReference type="SAM" id="MobiDB-lite"/>
    </source>
</evidence>
<evidence type="ECO:0000256" key="24">
    <source>
        <dbReference type="SAM" id="Phobius"/>
    </source>
</evidence>
<dbReference type="SUPFAM" id="SSF49265">
    <property type="entry name" value="Fibronectin type III"/>
    <property type="match status" value="3"/>
</dbReference>
<dbReference type="SUPFAM" id="SSF56112">
    <property type="entry name" value="Protein kinase-like (PK-like)"/>
    <property type="match status" value="1"/>
</dbReference>
<dbReference type="GO" id="GO:0005899">
    <property type="term" value="C:insulin receptor complex"/>
    <property type="evidence" value="ECO:0007669"/>
    <property type="project" value="TreeGrafter"/>
</dbReference>
<dbReference type="InterPro" id="IPR006212">
    <property type="entry name" value="Furin_repeat"/>
</dbReference>
<evidence type="ECO:0000256" key="21">
    <source>
        <dbReference type="PROSITE-ProRule" id="PRU10141"/>
    </source>
</evidence>
<dbReference type="CDD" id="cd05032">
    <property type="entry name" value="PTKc_InsR_like"/>
    <property type="match status" value="1"/>
</dbReference>
<gene>
    <name evidence="27" type="ORF">CHIRRI_LOCUS2387</name>
</gene>
<feature type="region of interest" description="Disordered" evidence="23">
    <location>
        <begin position="751"/>
        <end position="773"/>
    </location>
</feature>
<dbReference type="CDD" id="cd00064">
    <property type="entry name" value="FU"/>
    <property type="match status" value="1"/>
</dbReference>
<evidence type="ECO:0000256" key="4">
    <source>
        <dbReference type="ARBA" id="ARBA00022679"/>
    </source>
</evidence>
<feature type="domain" description="Fibronectin type-III" evidence="26">
    <location>
        <begin position="581"/>
        <end position="694"/>
    </location>
</feature>
<dbReference type="EMBL" id="OU895877">
    <property type="protein sequence ID" value="CAG9799420.1"/>
    <property type="molecule type" value="Genomic_DNA"/>
</dbReference>
<dbReference type="CDD" id="cd00063">
    <property type="entry name" value="FN3"/>
    <property type="match status" value="2"/>
</dbReference>
<evidence type="ECO:0000313" key="28">
    <source>
        <dbReference type="Proteomes" id="UP001153620"/>
    </source>
</evidence>
<dbReference type="PANTHER" id="PTHR24416">
    <property type="entry name" value="TYROSINE-PROTEIN KINASE RECEPTOR"/>
    <property type="match status" value="1"/>
</dbReference>
<dbReference type="PRINTS" id="PR00109">
    <property type="entry name" value="TYRKINASE"/>
</dbReference>
<feature type="binding site" evidence="21">
    <location>
        <position position="1128"/>
    </location>
    <ligand>
        <name>ATP</name>
        <dbReference type="ChEBI" id="CHEBI:30616"/>
    </ligand>
</feature>
<evidence type="ECO:0000256" key="12">
    <source>
        <dbReference type="ARBA" id="ARBA00022840"/>
    </source>
</evidence>
<dbReference type="Proteomes" id="UP001153620">
    <property type="component" value="Chromosome 1"/>
</dbReference>
<dbReference type="PROSITE" id="PS50853">
    <property type="entry name" value="FN3"/>
    <property type="match status" value="2"/>
</dbReference>
<keyword evidence="17 22" id="KW-0675">Receptor</keyword>
<keyword evidence="7" id="KW-0479">Metal-binding</keyword>
<dbReference type="GO" id="GO:0042593">
    <property type="term" value="P:glucose homeostasis"/>
    <property type="evidence" value="ECO:0007669"/>
    <property type="project" value="TreeGrafter"/>
</dbReference>
<organism evidence="27 28">
    <name type="scientific">Chironomus riparius</name>
    <dbReference type="NCBI Taxonomy" id="315576"/>
    <lineage>
        <taxon>Eukaryota</taxon>
        <taxon>Metazoa</taxon>
        <taxon>Ecdysozoa</taxon>
        <taxon>Arthropoda</taxon>
        <taxon>Hexapoda</taxon>
        <taxon>Insecta</taxon>
        <taxon>Pterygota</taxon>
        <taxon>Neoptera</taxon>
        <taxon>Endopterygota</taxon>
        <taxon>Diptera</taxon>
        <taxon>Nematocera</taxon>
        <taxon>Chironomoidea</taxon>
        <taxon>Chironomidae</taxon>
        <taxon>Chironominae</taxon>
        <taxon>Chironomus</taxon>
    </lineage>
</organism>
<protein>
    <recommendedName>
        <fullName evidence="22">Tyrosine-protein kinase receptor</fullName>
        <ecNumber evidence="22">2.7.10.1</ecNumber>
    </recommendedName>
</protein>
<keyword evidence="13 24" id="KW-1133">Transmembrane helix</keyword>
<dbReference type="Gene3D" id="1.10.510.10">
    <property type="entry name" value="Transferase(Phosphotransferase) domain 1"/>
    <property type="match status" value="1"/>
</dbReference>
<dbReference type="InterPro" id="IPR003961">
    <property type="entry name" value="FN3_dom"/>
</dbReference>
<dbReference type="OrthoDB" id="5809444at2759"/>
<evidence type="ECO:0000256" key="17">
    <source>
        <dbReference type="ARBA" id="ARBA00023170"/>
    </source>
</evidence>
<keyword evidence="16" id="KW-1015">Disulfide bond</keyword>
<keyword evidence="3 22" id="KW-0597">Phosphoprotein</keyword>
<dbReference type="GO" id="GO:0007399">
    <property type="term" value="P:nervous system development"/>
    <property type="evidence" value="ECO:0007669"/>
    <property type="project" value="UniProtKB-ARBA"/>
</dbReference>
<evidence type="ECO:0000256" key="2">
    <source>
        <dbReference type="ARBA" id="ARBA00004479"/>
    </source>
</evidence>
<dbReference type="GO" id="GO:0046872">
    <property type="term" value="F:metal ion binding"/>
    <property type="evidence" value="ECO:0007669"/>
    <property type="project" value="UniProtKB-KW"/>
</dbReference>
<dbReference type="EC" id="2.7.10.1" evidence="22"/>
<dbReference type="GO" id="GO:0030424">
    <property type="term" value="C:axon"/>
    <property type="evidence" value="ECO:0007669"/>
    <property type="project" value="TreeGrafter"/>
</dbReference>
<evidence type="ECO:0000256" key="10">
    <source>
        <dbReference type="ARBA" id="ARBA00022741"/>
    </source>
</evidence>
<dbReference type="Gene3D" id="3.30.200.20">
    <property type="entry name" value="Phosphorylase Kinase, domain 1"/>
    <property type="match status" value="1"/>
</dbReference>